<organism evidence="2 3">
    <name type="scientific">Arthrobacter echini</name>
    <dbReference type="NCBI Taxonomy" id="1529066"/>
    <lineage>
        <taxon>Bacteria</taxon>
        <taxon>Bacillati</taxon>
        <taxon>Actinomycetota</taxon>
        <taxon>Actinomycetes</taxon>
        <taxon>Micrococcales</taxon>
        <taxon>Micrococcaceae</taxon>
        <taxon>Arthrobacter</taxon>
    </lineage>
</organism>
<sequence length="379" mass="41764">MSTCHVCEIPPAPIIGCETHTTTGLLPGDPTTVVAGLIWAGCVMPSDEADLDDSLSYARPTTALWMNEELIALNNTDIREAWYAGHLRSQATTTALQTDWGISTTPWYATNSRESVRKGIYILGEQYGAMSQGAGVKTNAGGARWIMRRSFAELFDPSLRGPELTAAISAWTDTAMDPVQRLRAFVARERRTTSESISVDLPGGDTRQLSPGDSSLILKGVIEIWAIQRLHAPAILTISEPGDKKAFVDERRLAAANISINVSDLLPDALIVDMAANPPEFWIVEAVATGGPVDERRRENFRQWAITQRIKPDQLRFLNAFLSRNDPAAKKHLMDLAVGTYACYLDEPDRELAWDTIKSVVPNNVVTLKRPQQDPLQQQ</sequence>
<proteinExistence type="predicted"/>
<accession>A0A5D0XI51</accession>
<keyword evidence="2" id="KW-0255">Endonuclease</keyword>
<dbReference type="Gene3D" id="3.40.1350.80">
    <property type="match status" value="1"/>
</dbReference>
<dbReference type="GO" id="GO:0009307">
    <property type="term" value="P:DNA restriction-modification system"/>
    <property type="evidence" value="ECO:0007669"/>
    <property type="project" value="InterPro"/>
</dbReference>
<dbReference type="GO" id="GO:0003677">
    <property type="term" value="F:DNA binding"/>
    <property type="evidence" value="ECO:0007669"/>
    <property type="project" value="InterPro"/>
</dbReference>
<evidence type="ECO:0000259" key="1">
    <source>
        <dbReference type="Pfam" id="PF06616"/>
    </source>
</evidence>
<evidence type="ECO:0000313" key="2">
    <source>
        <dbReference type="EMBL" id="TYC95859.1"/>
    </source>
</evidence>
<keyword evidence="2" id="KW-0540">Nuclease</keyword>
<name>A0A5D0XI51_9MICC</name>
<gene>
    <name evidence="2" type="ORF">FQ377_14560</name>
</gene>
<reference evidence="2 3" key="1">
    <citation type="submission" date="2019-08" db="EMBL/GenBank/DDBJ databases">
        <title>Genone of Arthrobacter echini P9.</title>
        <authorList>
            <person name="Bowman J.P."/>
        </authorList>
    </citation>
    <scope>NUCLEOTIDE SEQUENCE [LARGE SCALE GENOMIC DNA]</scope>
    <source>
        <strain evidence="2 3">P9</strain>
    </source>
</reference>
<keyword evidence="3" id="KW-1185">Reference proteome</keyword>
<dbReference type="GO" id="GO:0009036">
    <property type="term" value="F:type II site-specific deoxyribonuclease activity"/>
    <property type="evidence" value="ECO:0007669"/>
    <property type="project" value="InterPro"/>
</dbReference>
<keyword evidence="2" id="KW-0378">Hydrolase</keyword>
<dbReference type="Proteomes" id="UP000323410">
    <property type="component" value="Unassembled WGS sequence"/>
</dbReference>
<dbReference type="Pfam" id="PF06616">
    <property type="entry name" value="BsuBI_PstI_RE"/>
    <property type="match status" value="1"/>
</dbReference>
<dbReference type="EMBL" id="VSLD01000020">
    <property type="protein sequence ID" value="TYC95859.1"/>
    <property type="molecule type" value="Genomic_DNA"/>
</dbReference>
<dbReference type="InterPro" id="IPR041963">
    <property type="entry name" value="BsuBI/PstI_C_sf"/>
</dbReference>
<dbReference type="GO" id="GO:0000287">
    <property type="term" value="F:magnesium ion binding"/>
    <property type="evidence" value="ECO:0007669"/>
    <property type="project" value="InterPro"/>
</dbReference>
<evidence type="ECO:0000313" key="3">
    <source>
        <dbReference type="Proteomes" id="UP000323410"/>
    </source>
</evidence>
<dbReference type="OrthoDB" id="9798907at2"/>
<comment type="caution">
    <text evidence="2">The sequence shown here is derived from an EMBL/GenBank/DDBJ whole genome shotgun (WGS) entry which is preliminary data.</text>
</comment>
<feature type="domain" description="BsuBI/PstI restriction endonuclease" evidence="1">
    <location>
        <begin position="197"/>
        <end position="350"/>
    </location>
</feature>
<dbReference type="InterPro" id="IPR009528">
    <property type="entry name" value="Restrct_endonuc_II_BsuBI_C"/>
</dbReference>
<dbReference type="AlphaFoldDB" id="A0A5D0XI51"/>
<protein>
    <submittedName>
        <fullName evidence="2">Restriction endonuclease</fullName>
    </submittedName>
</protein>